<keyword evidence="4" id="KW-1133">Transmembrane helix</keyword>
<feature type="transmembrane region" description="Helical" evidence="4">
    <location>
        <begin position="6"/>
        <end position="23"/>
    </location>
</feature>
<keyword evidence="3" id="KW-0443">Lipid metabolism</keyword>
<gene>
    <name evidence="5" type="ORF">ACERLL_16550</name>
</gene>
<keyword evidence="4" id="KW-0472">Membrane</keyword>
<sequence>MPLPDSLTIASLLAFGVLLCLPGSRRRRPTLWVLALTALATGGVAAWSLRWEVAPALAVALLLNFALLANRLRHAGDPSTRRPLAGVVVVTAAVAAALPYYFFPVFALPDPDGPHKVGMRHFQVVDHRRKGVLYAPADRPRTLPVTVWYPARAGEAAWTRPYLTRRRTLDELVSTARNFGLWGFRLTQLHSVRAHSRPGAPVAAKGGPFPVALFNHGFWSYRAQNTALMERLASHGFVVFSVAHPRDGAAVRLEDGTLVRSVPQTGPQGVGDPKAGRTFKEAAEAFTGGAGHAERLAALDTFKAALAEHRLGESARAWRADVLAVIRALEEDPPRTVADVIARAALDRRAHLGMSFGGTTAASACQADRHCAAVVNLDGENYHPGLFDEELRAPMLLLLSDRKQEAPDFDPTDYAWEEWSTMGEREDIHRWRVDGLDHLGLMDLTLSARPPFHAGLFGSLDGGRALRLQNDAVIAFLRAVVRGADTGFPGRVLDRYPEIEIHDPSGVQEYVRAREEE</sequence>
<evidence type="ECO:0008006" key="7">
    <source>
        <dbReference type="Google" id="ProtNLM"/>
    </source>
</evidence>
<dbReference type="InterPro" id="IPR029058">
    <property type="entry name" value="AB_hydrolase_fold"/>
</dbReference>
<protein>
    <recommendedName>
        <fullName evidence="7">Dienelactone hydrolase</fullName>
    </recommendedName>
</protein>
<dbReference type="PANTHER" id="PTHR10272">
    <property type="entry name" value="PLATELET-ACTIVATING FACTOR ACETYLHYDROLASE"/>
    <property type="match status" value="1"/>
</dbReference>
<keyword evidence="1" id="KW-0378">Hydrolase</keyword>
<dbReference type="EMBL" id="JBGUAW010000014">
    <property type="protein sequence ID" value="MFA9462421.1"/>
    <property type="molecule type" value="Genomic_DNA"/>
</dbReference>
<evidence type="ECO:0000256" key="1">
    <source>
        <dbReference type="ARBA" id="ARBA00022801"/>
    </source>
</evidence>
<feature type="transmembrane region" description="Helical" evidence="4">
    <location>
        <begin position="84"/>
        <end position="103"/>
    </location>
</feature>
<organism evidence="5 6">
    <name type="scientific">Thiohalorhabdus methylotrophus</name>
    <dbReference type="NCBI Taxonomy" id="3242694"/>
    <lineage>
        <taxon>Bacteria</taxon>
        <taxon>Pseudomonadati</taxon>
        <taxon>Pseudomonadota</taxon>
        <taxon>Gammaproteobacteria</taxon>
        <taxon>Thiohalorhabdales</taxon>
        <taxon>Thiohalorhabdaceae</taxon>
        <taxon>Thiohalorhabdus</taxon>
    </lineage>
</organism>
<dbReference type="RefSeq" id="WP_373657211.1">
    <property type="nucleotide sequence ID" value="NZ_JBGUAW010000014.1"/>
</dbReference>
<evidence type="ECO:0000256" key="4">
    <source>
        <dbReference type="SAM" id="Phobius"/>
    </source>
</evidence>
<feature type="transmembrane region" description="Helical" evidence="4">
    <location>
        <begin position="53"/>
        <end position="72"/>
    </location>
</feature>
<evidence type="ECO:0000256" key="2">
    <source>
        <dbReference type="ARBA" id="ARBA00022963"/>
    </source>
</evidence>
<proteinExistence type="predicted"/>
<keyword evidence="6" id="KW-1185">Reference proteome</keyword>
<evidence type="ECO:0000313" key="6">
    <source>
        <dbReference type="Proteomes" id="UP001575181"/>
    </source>
</evidence>
<comment type="caution">
    <text evidence="5">The sequence shown here is derived from an EMBL/GenBank/DDBJ whole genome shotgun (WGS) entry which is preliminary data.</text>
</comment>
<dbReference type="Gene3D" id="3.40.50.1820">
    <property type="entry name" value="alpha/beta hydrolase"/>
    <property type="match status" value="1"/>
</dbReference>
<dbReference type="PANTHER" id="PTHR10272:SF0">
    <property type="entry name" value="PLATELET-ACTIVATING FACTOR ACETYLHYDROLASE"/>
    <property type="match status" value="1"/>
</dbReference>
<keyword evidence="4" id="KW-0812">Transmembrane</keyword>
<dbReference type="Pfam" id="PF03403">
    <property type="entry name" value="PAF-AH_p_II"/>
    <property type="match status" value="1"/>
</dbReference>
<evidence type="ECO:0000256" key="3">
    <source>
        <dbReference type="ARBA" id="ARBA00023098"/>
    </source>
</evidence>
<feature type="transmembrane region" description="Helical" evidence="4">
    <location>
        <begin position="30"/>
        <end position="47"/>
    </location>
</feature>
<dbReference type="Proteomes" id="UP001575181">
    <property type="component" value="Unassembled WGS sequence"/>
</dbReference>
<reference evidence="5 6" key="1">
    <citation type="submission" date="2024-08" db="EMBL/GenBank/DDBJ databases">
        <title>Whole-genome sequencing of halo(alkali)philic microorganisms from hypersaline lakes.</title>
        <authorList>
            <person name="Sorokin D.Y."/>
            <person name="Merkel A.Y."/>
            <person name="Messina E."/>
            <person name="Yakimov M."/>
        </authorList>
    </citation>
    <scope>NUCLEOTIDE SEQUENCE [LARGE SCALE GENOMIC DNA]</scope>
    <source>
        <strain evidence="5 6">Cl-TMA</strain>
    </source>
</reference>
<evidence type="ECO:0000313" key="5">
    <source>
        <dbReference type="EMBL" id="MFA9462421.1"/>
    </source>
</evidence>
<name>A0ABV4TYM2_9GAMM</name>
<keyword evidence="2" id="KW-0442">Lipid degradation</keyword>
<accession>A0ABV4TYM2</accession>
<dbReference type="SUPFAM" id="SSF53474">
    <property type="entry name" value="alpha/beta-Hydrolases"/>
    <property type="match status" value="1"/>
</dbReference>